<dbReference type="KEGG" id="mmed:Mame_04111"/>
<accession>A0A1U9Z6W2</accession>
<evidence type="ECO:0000313" key="1">
    <source>
        <dbReference type="EMBL" id="AQZ53408.1"/>
    </source>
</evidence>
<dbReference type="AlphaFoldDB" id="A0A1U9Z6W2"/>
<organism evidence="1 2">
    <name type="scientific">Martelella mediterranea DSM 17316</name>
    <dbReference type="NCBI Taxonomy" id="1122214"/>
    <lineage>
        <taxon>Bacteria</taxon>
        <taxon>Pseudomonadati</taxon>
        <taxon>Pseudomonadota</taxon>
        <taxon>Alphaproteobacteria</taxon>
        <taxon>Hyphomicrobiales</taxon>
        <taxon>Aurantimonadaceae</taxon>
        <taxon>Martelella</taxon>
    </lineage>
</organism>
<dbReference type="Proteomes" id="UP000191135">
    <property type="component" value="Chromosome"/>
</dbReference>
<keyword evidence="2" id="KW-1185">Reference proteome</keyword>
<evidence type="ECO:0000313" key="2">
    <source>
        <dbReference type="Proteomes" id="UP000191135"/>
    </source>
</evidence>
<proteinExistence type="predicted"/>
<sequence length="29" mass="3287">MEEYGIDSTAYSVRRKKDALIEMSASYAT</sequence>
<gene>
    <name evidence="1" type="ORF">Mame_04111</name>
</gene>
<name>A0A1U9Z6W2_9HYPH</name>
<dbReference type="EMBL" id="CP020330">
    <property type="protein sequence ID" value="AQZ53408.1"/>
    <property type="molecule type" value="Genomic_DNA"/>
</dbReference>
<protein>
    <submittedName>
        <fullName evidence="1">Uncharacterized protein</fullName>
    </submittedName>
</protein>
<reference evidence="1 2" key="1">
    <citation type="submission" date="2017-03" db="EMBL/GenBank/DDBJ databases">
        <title>Foreign affairs: Plasmid Transfer between Roseobacters and Rhizobia.</title>
        <authorList>
            <person name="Bartling P."/>
            <person name="Bunk B."/>
            <person name="Overmann J."/>
            <person name="Brinkmann H."/>
            <person name="Petersen J."/>
        </authorList>
    </citation>
    <scope>NUCLEOTIDE SEQUENCE [LARGE SCALE GENOMIC DNA]</scope>
    <source>
        <strain evidence="1 2">MACL11</strain>
    </source>
</reference>